<name>A0A0F8YWW1_9ZZZZ</name>
<proteinExistence type="predicted"/>
<dbReference type="Gene3D" id="3.40.960.10">
    <property type="entry name" value="VSR Endonuclease"/>
    <property type="match status" value="1"/>
</dbReference>
<dbReference type="InterPro" id="IPR011335">
    <property type="entry name" value="Restrct_endonuc-II-like"/>
</dbReference>
<gene>
    <name evidence="1" type="ORF">LCGC14_2768830</name>
</gene>
<organism evidence="1">
    <name type="scientific">marine sediment metagenome</name>
    <dbReference type="NCBI Taxonomy" id="412755"/>
    <lineage>
        <taxon>unclassified sequences</taxon>
        <taxon>metagenomes</taxon>
        <taxon>ecological metagenomes</taxon>
    </lineage>
</organism>
<reference evidence="1" key="1">
    <citation type="journal article" date="2015" name="Nature">
        <title>Complex archaea that bridge the gap between prokaryotes and eukaryotes.</title>
        <authorList>
            <person name="Spang A."/>
            <person name="Saw J.H."/>
            <person name="Jorgensen S.L."/>
            <person name="Zaremba-Niedzwiedzka K."/>
            <person name="Martijn J."/>
            <person name="Lind A.E."/>
            <person name="van Eijk R."/>
            <person name="Schleper C."/>
            <person name="Guy L."/>
            <person name="Ettema T.J."/>
        </authorList>
    </citation>
    <scope>NUCLEOTIDE SEQUENCE</scope>
</reference>
<evidence type="ECO:0000313" key="1">
    <source>
        <dbReference type="EMBL" id="KKK85878.1"/>
    </source>
</evidence>
<sequence>MTEQDKTSKEFWKEKFNKNKKRDKGKVKILHEQGWHVITLWECEIKTDILKCVKEVSKELKNEK</sequence>
<dbReference type="SUPFAM" id="SSF52980">
    <property type="entry name" value="Restriction endonuclease-like"/>
    <property type="match status" value="1"/>
</dbReference>
<comment type="caution">
    <text evidence="1">The sequence shown here is derived from an EMBL/GenBank/DDBJ whole genome shotgun (WGS) entry which is preliminary data.</text>
</comment>
<protein>
    <recommendedName>
        <fullName evidence="2">DUF559 domain-containing protein</fullName>
    </recommendedName>
</protein>
<dbReference type="EMBL" id="LAZR01051104">
    <property type="protein sequence ID" value="KKK85878.1"/>
    <property type="molecule type" value="Genomic_DNA"/>
</dbReference>
<accession>A0A0F8YWW1</accession>
<dbReference type="AlphaFoldDB" id="A0A0F8YWW1"/>
<evidence type="ECO:0008006" key="2">
    <source>
        <dbReference type="Google" id="ProtNLM"/>
    </source>
</evidence>